<sequence>MSQPCPCPPAARGPVLKALAACSSLQQPATCNLQPATCTALAPDRQVGGVGTIFDICKVQVGTVRLWSLGPLPAQATIETKHLFMHLATHITIVCSVCTPFGARTACVTGR</sequence>
<keyword evidence="2" id="KW-1185">Reference proteome</keyword>
<protein>
    <submittedName>
        <fullName evidence="1">Uncharacterized protein</fullName>
    </submittedName>
</protein>
<evidence type="ECO:0000313" key="2">
    <source>
        <dbReference type="Proteomes" id="UP001163324"/>
    </source>
</evidence>
<gene>
    <name evidence="1" type="ORF">N3K66_006500</name>
</gene>
<reference evidence="1" key="1">
    <citation type="submission" date="2022-10" db="EMBL/GenBank/DDBJ databases">
        <title>Complete Genome of Trichothecium roseum strain YXFP-22015, a Plant Pathogen Isolated from Citrus.</title>
        <authorList>
            <person name="Wang Y."/>
            <person name="Zhu L."/>
        </authorList>
    </citation>
    <scope>NUCLEOTIDE SEQUENCE</scope>
    <source>
        <strain evidence="1">YXFP-22015</strain>
    </source>
</reference>
<dbReference type="Proteomes" id="UP001163324">
    <property type="component" value="Chromosome 6"/>
</dbReference>
<organism evidence="1 2">
    <name type="scientific">Trichothecium roseum</name>
    <dbReference type="NCBI Taxonomy" id="47278"/>
    <lineage>
        <taxon>Eukaryota</taxon>
        <taxon>Fungi</taxon>
        <taxon>Dikarya</taxon>
        <taxon>Ascomycota</taxon>
        <taxon>Pezizomycotina</taxon>
        <taxon>Sordariomycetes</taxon>
        <taxon>Hypocreomycetidae</taxon>
        <taxon>Hypocreales</taxon>
        <taxon>Hypocreales incertae sedis</taxon>
        <taxon>Trichothecium</taxon>
    </lineage>
</organism>
<evidence type="ECO:0000313" key="1">
    <source>
        <dbReference type="EMBL" id="KAI9898140.1"/>
    </source>
</evidence>
<comment type="caution">
    <text evidence="1">The sequence shown here is derived from an EMBL/GenBank/DDBJ whole genome shotgun (WGS) entry which is preliminary data.</text>
</comment>
<accession>A0ACC0UXB8</accession>
<proteinExistence type="predicted"/>
<name>A0ACC0UXB8_9HYPO</name>
<dbReference type="EMBL" id="CM047945">
    <property type="protein sequence ID" value="KAI9898140.1"/>
    <property type="molecule type" value="Genomic_DNA"/>
</dbReference>